<feature type="binding site" evidence="4">
    <location>
        <begin position="348"/>
        <end position="352"/>
    </location>
    <ligand>
        <name>3'-phosphoadenylyl sulfate</name>
        <dbReference type="ChEBI" id="CHEBI:58339"/>
    </ligand>
</feature>
<dbReference type="PANTHER" id="PTHR10605">
    <property type="entry name" value="HEPARAN SULFATE SULFOTRANSFERASE"/>
    <property type="match status" value="1"/>
</dbReference>
<keyword evidence="5" id="KW-1015">Disulfide bond</keyword>
<feature type="disulfide bond" evidence="5">
    <location>
        <begin position="332"/>
        <end position="343"/>
    </location>
</feature>
<keyword evidence="1" id="KW-0808">Transferase</keyword>
<dbReference type="GO" id="GO:0008467">
    <property type="term" value="F:[heparan sulfate]-glucosamine 3-sulfotransferase activity"/>
    <property type="evidence" value="ECO:0007669"/>
    <property type="project" value="TreeGrafter"/>
</dbReference>
<name>A0AAE0Y8C8_9GAST</name>
<dbReference type="SUPFAM" id="SSF52540">
    <property type="entry name" value="P-loop containing nucleoside triphosphate hydrolases"/>
    <property type="match status" value="1"/>
</dbReference>
<evidence type="ECO:0000313" key="8">
    <source>
        <dbReference type="EMBL" id="KAK3734783.1"/>
    </source>
</evidence>
<sequence length="385" mass="44583">MRHYFRVQVSSLVSLSVGLVLISSILTFVLTLMFASPLAEVARRFHLTGHGDEREVSTGALIHNGDIYSLRAPGALGASQISQSAMQKNQSVLIRHPKKNDLDPQPAPWIRRFLPADDSQKSEQPQSRAPQCILLGFAKCGTSALLEFLDLHPRMVTLDWEPDYFCDRMYKKYDLKWYVGRMPPSLPGQITIEKSPCYIVEHDAHLRIHAMNSSVKLLVLVRDPVTRLISEHAHYASFQHYWGMPSQSFEDRFYSNKTRRFKTNMILKVGDYSPHFQHLMKVFPRDQILIVDGDKLITNPLSQISRIETFLGLPHTISREDIYFDREKAFYCMKNRNTGDRKCMGKSKGRQHEEVSEEFKLRLADFLKPYNENFFKLVGERFNWI</sequence>
<evidence type="ECO:0000256" key="3">
    <source>
        <dbReference type="PIRSR" id="PIRSR637359-1"/>
    </source>
</evidence>
<proteinExistence type="predicted"/>
<evidence type="ECO:0000256" key="4">
    <source>
        <dbReference type="PIRSR" id="PIRSR637359-2"/>
    </source>
</evidence>
<evidence type="ECO:0000256" key="5">
    <source>
        <dbReference type="PIRSR" id="PIRSR637359-3"/>
    </source>
</evidence>
<evidence type="ECO:0000256" key="1">
    <source>
        <dbReference type="ARBA" id="ARBA00022679"/>
    </source>
</evidence>
<evidence type="ECO:0000259" key="7">
    <source>
        <dbReference type="Pfam" id="PF00685"/>
    </source>
</evidence>
<dbReference type="InterPro" id="IPR000863">
    <property type="entry name" value="Sulfotransferase_dom"/>
</dbReference>
<feature type="active site" description="For sulfotransferase activity" evidence="3">
    <location>
        <position position="139"/>
    </location>
</feature>
<feature type="domain" description="Sulfotransferase" evidence="7">
    <location>
        <begin position="130"/>
        <end position="353"/>
    </location>
</feature>
<feature type="binding site" evidence="4">
    <location>
        <position position="222"/>
    </location>
    <ligand>
        <name>3'-phosphoadenylyl sulfate</name>
        <dbReference type="ChEBI" id="CHEBI:58339"/>
    </ligand>
</feature>
<feature type="transmembrane region" description="Helical" evidence="6">
    <location>
        <begin position="12"/>
        <end position="35"/>
    </location>
</feature>
<evidence type="ECO:0000256" key="6">
    <source>
        <dbReference type="SAM" id="Phobius"/>
    </source>
</evidence>
<keyword evidence="9" id="KW-1185">Reference proteome</keyword>
<keyword evidence="6" id="KW-0472">Membrane</keyword>
<evidence type="ECO:0000256" key="2">
    <source>
        <dbReference type="ARBA" id="ARBA00023180"/>
    </source>
</evidence>
<dbReference type="PANTHER" id="PTHR10605:SF65">
    <property type="entry name" value="GH20068P"/>
    <property type="match status" value="1"/>
</dbReference>
<keyword evidence="6" id="KW-1133">Transmembrane helix</keyword>
<dbReference type="Proteomes" id="UP001283361">
    <property type="component" value="Unassembled WGS sequence"/>
</dbReference>
<feature type="binding site" evidence="4">
    <location>
        <position position="331"/>
    </location>
    <ligand>
        <name>3'-phosphoadenylyl sulfate</name>
        <dbReference type="ChEBI" id="CHEBI:58339"/>
    </ligand>
</feature>
<comment type="caution">
    <text evidence="8">The sequence shown here is derived from an EMBL/GenBank/DDBJ whole genome shotgun (WGS) entry which is preliminary data.</text>
</comment>
<dbReference type="EMBL" id="JAWDGP010006836">
    <property type="protein sequence ID" value="KAK3734783.1"/>
    <property type="molecule type" value="Genomic_DNA"/>
</dbReference>
<gene>
    <name evidence="8" type="ORF">RRG08_059959</name>
</gene>
<dbReference type="InterPro" id="IPR027417">
    <property type="entry name" value="P-loop_NTPase"/>
</dbReference>
<reference evidence="8" key="1">
    <citation type="journal article" date="2023" name="G3 (Bethesda)">
        <title>A reference genome for the long-term kleptoplast-retaining sea slug Elysia crispata morphotype clarki.</title>
        <authorList>
            <person name="Eastman K.E."/>
            <person name="Pendleton A.L."/>
            <person name="Shaikh M.A."/>
            <person name="Suttiyut T."/>
            <person name="Ogas R."/>
            <person name="Tomko P."/>
            <person name="Gavelis G."/>
            <person name="Widhalm J.R."/>
            <person name="Wisecaver J.H."/>
        </authorList>
    </citation>
    <scope>NUCLEOTIDE SEQUENCE</scope>
    <source>
        <strain evidence="8">ECLA1</strain>
    </source>
</reference>
<dbReference type="Gene3D" id="3.40.50.300">
    <property type="entry name" value="P-loop containing nucleotide triphosphate hydrolases"/>
    <property type="match status" value="1"/>
</dbReference>
<evidence type="ECO:0000313" key="9">
    <source>
        <dbReference type="Proteomes" id="UP001283361"/>
    </source>
</evidence>
<dbReference type="InterPro" id="IPR037359">
    <property type="entry name" value="NST/OST"/>
</dbReference>
<accession>A0AAE0Y8C8</accession>
<dbReference type="AlphaFoldDB" id="A0AAE0Y8C8"/>
<keyword evidence="6" id="KW-0812">Transmembrane</keyword>
<feature type="binding site" evidence="4">
    <location>
        <position position="230"/>
    </location>
    <ligand>
        <name>3'-phosphoadenylyl sulfate</name>
        <dbReference type="ChEBI" id="CHEBI:58339"/>
    </ligand>
</feature>
<protein>
    <recommendedName>
        <fullName evidence="7">Sulfotransferase domain-containing protein</fullName>
    </recommendedName>
</protein>
<keyword evidence="2" id="KW-0325">Glycoprotein</keyword>
<dbReference type="Pfam" id="PF00685">
    <property type="entry name" value="Sulfotransfer_1"/>
    <property type="match status" value="1"/>
</dbReference>
<organism evidence="8 9">
    <name type="scientific">Elysia crispata</name>
    <name type="common">lettuce slug</name>
    <dbReference type="NCBI Taxonomy" id="231223"/>
    <lineage>
        <taxon>Eukaryota</taxon>
        <taxon>Metazoa</taxon>
        <taxon>Spiralia</taxon>
        <taxon>Lophotrochozoa</taxon>
        <taxon>Mollusca</taxon>
        <taxon>Gastropoda</taxon>
        <taxon>Heterobranchia</taxon>
        <taxon>Euthyneura</taxon>
        <taxon>Panpulmonata</taxon>
        <taxon>Sacoglossa</taxon>
        <taxon>Placobranchoidea</taxon>
        <taxon>Plakobranchidae</taxon>
        <taxon>Elysia</taxon>
    </lineage>
</organism>